<proteinExistence type="predicted"/>
<organism evidence="3 4">
    <name type="scientific">Aquitalea magnusonii</name>
    <dbReference type="NCBI Taxonomy" id="332411"/>
    <lineage>
        <taxon>Bacteria</taxon>
        <taxon>Pseudomonadati</taxon>
        <taxon>Pseudomonadota</taxon>
        <taxon>Betaproteobacteria</taxon>
        <taxon>Neisseriales</taxon>
        <taxon>Chromobacteriaceae</taxon>
        <taxon>Aquitalea</taxon>
    </lineage>
</organism>
<dbReference type="EMBL" id="QJKC01000009">
    <property type="protein sequence ID" value="PXX46342.1"/>
    <property type="molecule type" value="Genomic_DNA"/>
</dbReference>
<reference evidence="3 4" key="1">
    <citation type="submission" date="2018-05" db="EMBL/GenBank/DDBJ databases">
        <title>Genomic Encyclopedia of Type Strains, Phase IV (KMG-IV): sequencing the most valuable type-strain genomes for metagenomic binning, comparative biology and taxonomic classification.</title>
        <authorList>
            <person name="Goeker M."/>
        </authorList>
    </citation>
    <scope>NUCLEOTIDE SEQUENCE [LARGE SCALE GENOMIC DNA]</scope>
    <source>
        <strain evidence="3 4">DSM 25134</strain>
    </source>
</reference>
<dbReference type="InterPro" id="IPR001638">
    <property type="entry name" value="Solute-binding_3/MltF_N"/>
</dbReference>
<dbReference type="Proteomes" id="UP000248395">
    <property type="component" value="Unassembled WGS sequence"/>
</dbReference>
<gene>
    <name evidence="3" type="ORF">DFR38_109184</name>
</gene>
<comment type="caution">
    <text evidence="3">The sequence shown here is derived from an EMBL/GenBank/DDBJ whole genome shotgun (WGS) entry which is preliminary data.</text>
</comment>
<accession>A0A318JC09</accession>
<dbReference type="RefSeq" id="WP_199054398.1">
    <property type="nucleotide sequence ID" value="NZ_QJKC01000009.1"/>
</dbReference>
<keyword evidence="1" id="KW-0732">Signal</keyword>
<dbReference type="Gene3D" id="3.40.190.10">
    <property type="entry name" value="Periplasmic binding protein-like II"/>
    <property type="match status" value="2"/>
</dbReference>
<evidence type="ECO:0000313" key="4">
    <source>
        <dbReference type="Proteomes" id="UP000248395"/>
    </source>
</evidence>
<feature type="domain" description="Solute-binding protein family 3/N-terminal" evidence="2">
    <location>
        <begin position="62"/>
        <end position="261"/>
    </location>
</feature>
<evidence type="ECO:0000313" key="3">
    <source>
        <dbReference type="EMBL" id="PXX46342.1"/>
    </source>
</evidence>
<keyword evidence="4" id="KW-1185">Reference proteome</keyword>
<dbReference type="PANTHER" id="PTHR35936">
    <property type="entry name" value="MEMBRANE-BOUND LYTIC MUREIN TRANSGLYCOSYLASE F"/>
    <property type="match status" value="1"/>
</dbReference>
<dbReference type="Pfam" id="PF00497">
    <property type="entry name" value="SBP_bac_3"/>
    <property type="match status" value="1"/>
</dbReference>
<dbReference type="SUPFAM" id="SSF53850">
    <property type="entry name" value="Periplasmic binding protein-like II"/>
    <property type="match status" value="1"/>
</dbReference>
<dbReference type="AlphaFoldDB" id="A0A318JC09"/>
<sequence length="273" mass="30239">MKQWLAGHAGTVRHLALGIMLMGWALAAPAAHGQPPAGGWLSIVLASDEWPPYLGSHLPDNGILSRVVTAAFARANVGVSYRFLPNNRSLQSARNGTADGSLGWAPSPERLQDLLYSQPVMSARMVFFQRKSEQRRWTQLADLAGLRIGITIGNFYSAEFDRLVQQGLLQTDGAADDLSNFRKLLARRIDLFPIEEDVGQFLLARNFPPAQAGQLSSGQSFWTAPLHVVIWRRHPQGAELIARFNRGLQALQSSGEFERMVRETRLACQRSQP</sequence>
<evidence type="ECO:0000256" key="1">
    <source>
        <dbReference type="ARBA" id="ARBA00022729"/>
    </source>
</evidence>
<dbReference type="PANTHER" id="PTHR35936:SF25">
    <property type="entry name" value="ABC TRANSPORTER SUBSTRATE-BINDING PROTEIN"/>
    <property type="match status" value="1"/>
</dbReference>
<name>A0A318JC09_9NEIS</name>
<evidence type="ECO:0000259" key="2">
    <source>
        <dbReference type="Pfam" id="PF00497"/>
    </source>
</evidence>
<protein>
    <submittedName>
        <fullName evidence="3">Amino acid ABC transporter substrate-binding protein (PAAT family)</fullName>
    </submittedName>
</protein>